<dbReference type="SUPFAM" id="SSF55811">
    <property type="entry name" value="Nudix"/>
    <property type="match status" value="1"/>
</dbReference>
<dbReference type="InterPro" id="IPR015797">
    <property type="entry name" value="NUDIX_hydrolase-like_dom_sf"/>
</dbReference>
<dbReference type="InterPro" id="IPR020084">
    <property type="entry name" value="NUDIX_hydrolase_CS"/>
</dbReference>
<dbReference type="Pfam" id="PF00293">
    <property type="entry name" value="NUDIX"/>
    <property type="match status" value="1"/>
</dbReference>
<dbReference type="InterPro" id="IPR000086">
    <property type="entry name" value="NUDIX_hydrolase_dom"/>
</dbReference>
<dbReference type="PRINTS" id="PR00502">
    <property type="entry name" value="NUDIXFAMILY"/>
</dbReference>
<evidence type="ECO:0000259" key="6">
    <source>
        <dbReference type="PROSITE" id="PS51462"/>
    </source>
</evidence>
<accession>A0A652KII6</accession>
<keyword evidence="4" id="KW-0460">Magnesium</keyword>
<dbReference type="GO" id="GO:0016787">
    <property type="term" value="F:hydrolase activity"/>
    <property type="evidence" value="ECO:0007669"/>
    <property type="project" value="UniProtKB-KW"/>
</dbReference>
<feature type="domain" description="Nudix hydrolase" evidence="6">
    <location>
        <begin position="30"/>
        <end position="159"/>
    </location>
</feature>
<gene>
    <name evidence="7" type="ORF">EAO74_23230</name>
</gene>
<dbReference type="PROSITE" id="PS00893">
    <property type="entry name" value="NUDIX_BOX"/>
    <property type="match status" value="1"/>
</dbReference>
<name>A0A652KII6_9ACTN</name>
<dbReference type="AlphaFoldDB" id="A0A652KII6"/>
<comment type="cofactor">
    <cofactor evidence="1">
        <name>Mg(2+)</name>
        <dbReference type="ChEBI" id="CHEBI:18420"/>
    </cofactor>
</comment>
<evidence type="ECO:0000256" key="2">
    <source>
        <dbReference type="ARBA" id="ARBA00005582"/>
    </source>
</evidence>
<sequence>MTEYAAEPLAADSRGNLLVSFTPGREDSPPRDAPVPVALAALWHGGCVLMVHDRYRASWELPGGGIEPGESARETAVRELFEESGQVPDGVLRFVGHAGFVLASDQRREYGALFAGDARTRRDFEPNDEISAICWWDLRSPLPGRVALLDVHLARLSRESVPRPAGHPLT</sequence>
<keyword evidence="3 5" id="KW-0378">Hydrolase</keyword>
<dbReference type="PANTHER" id="PTHR43222:SF2">
    <property type="entry name" value="NUDIX HYDROLASE 23, CHLOROPLASTIC"/>
    <property type="match status" value="1"/>
</dbReference>
<protein>
    <submittedName>
        <fullName evidence="7">NUDIX hydrolase</fullName>
    </submittedName>
</protein>
<dbReference type="RefSeq" id="WP_147984690.1">
    <property type="nucleotide sequence ID" value="NZ_RDBM01000037.1"/>
</dbReference>
<reference evidence="7" key="1">
    <citation type="submission" date="2018-10" db="EMBL/GenBank/DDBJ databases">
        <authorList>
            <person name="Hariharan J."/>
            <person name="Choudoir M.J."/>
            <person name="Diebold P."/>
            <person name="Panke-Buisse K."/>
            <person name="Campbell A.N."/>
            <person name="Buckley D.H."/>
        </authorList>
    </citation>
    <scope>NUCLEOTIDE SEQUENCE</scope>
    <source>
        <strain evidence="7">Gb1</strain>
    </source>
</reference>
<dbReference type="PANTHER" id="PTHR43222">
    <property type="entry name" value="NUDIX HYDROLASE 23"/>
    <property type="match status" value="1"/>
</dbReference>
<comment type="similarity">
    <text evidence="2 5">Belongs to the Nudix hydrolase family.</text>
</comment>
<evidence type="ECO:0000256" key="1">
    <source>
        <dbReference type="ARBA" id="ARBA00001946"/>
    </source>
</evidence>
<dbReference type="EMBL" id="RDBM01000037">
    <property type="protein sequence ID" value="TXS23509.1"/>
    <property type="molecule type" value="Genomic_DNA"/>
</dbReference>
<evidence type="ECO:0000256" key="4">
    <source>
        <dbReference type="ARBA" id="ARBA00022842"/>
    </source>
</evidence>
<comment type="caution">
    <text evidence="7">The sequence shown here is derived from an EMBL/GenBank/DDBJ whole genome shotgun (WGS) entry which is preliminary data.</text>
</comment>
<evidence type="ECO:0000313" key="7">
    <source>
        <dbReference type="EMBL" id="TXS23509.1"/>
    </source>
</evidence>
<dbReference type="PROSITE" id="PS51462">
    <property type="entry name" value="NUDIX"/>
    <property type="match status" value="1"/>
</dbReference>
<evidence type="ECO:0000256" key="5">
    <source>
        <dbReference type="RuleBase" id="RU003476"/>
    </source>
</evidence>
<evidence type="ECO:0000256" key="3">
    <source>
        <dbReference type="ARBA" id="ARBA00022801"/>
    </source>
</evidence>
<dbReference type="Gene3D" id="3.90.79.10">
    <property type="entry name" value="Nucleoside Triphosphate Pyrophosphohydrolase"/>
    <property type="match status" value="1"/>
</dbReference>
<proteinExistence type="inferred from homology"/>
<dbReference type="InterPro" id="IPR020476">
    <property type="entry name" value="Nudix_hydrolase"/>
</dbReference>
<organism evidence="7">
    <name type="scientific">Streptomyces sp. gb1(2016)</name>
    <dbReference type="NCBI Taxonomy" id="1828321"/>
    <lineage>
        <taxon>Bacteria</taxon>
        <taxon>Bacillati</taxon>
        <taxon>Actinomycetota</taxon>
        <taxon>Actinomycetes</taxon>
        <taxon>Kitasatosporales</taxon>
        <taxon>Streptomycetaceae</taxon>
        <taxon>Streptomyces</taxon>
    </lineage>
</organism>